<sequence length="402" mass="44406">MRLVLVEVMDKDGNVIHTMKSPGDYVSFGRDVKSCKIKLPVDARGVSRIHTTLKWNDHGVTLTDTSSFGTVVGGTNVKGSSVELEGSTKIGVGLYEYQVVCTSEEAPSETQNPKKRPLAFPILRKEEVKKSRLSASPHPIEAPSQATTSKGVKANVLNLKATNALQLLRREPPAKKTSAKRESHQPDIIVEDASLPRKQARRGPTQRTAVPSPIQESIQLDEAFEPPFTSTQLPSTSEQQKKNDSIFEVPKVVKSRPAISANTEEGWEERPTAKKSAPSASLSLPRVTVGALSAVASGRKDEESDEDEKPDVKELRLRFMRKVASIAPNERSLVRFKDIEPPKPEPPPQHDVTSEKSGAPNFKRFHKASQGVFNKSLPQFSRHLRHHTNIDLVDFRKLDLST</sequence>
<accession>A0A8S1HCM9</accession>
<protein>
    <recommendedName>
        <fullName evidence="2">FHA domain-containing protein</fullName>
    </recommendedName>
</protein>
<organism evidence="3 4">
    <name type="scientific">Caenorhabditis auriculariae</name>
    <dbReference type="NCBI Taxonomy" id="2777116"/>
    <lineage>
        <taxon>Eukaryota</taxon>
        <taxon>Metazoa</taxon>
        <taxon>Ecdysozoa</taxon>
        <taxon>Nematoda</taxon>
        <taxon>Chromadorea</taxon>
        <taxon>Rhabditida</taxon>
        <taxon>Rhabditina</taxon>
        <taxon>Rhabditomorpha</taxon>
        <taxon>Rhabditoidea</taxon>
        <taxon>Rhabditidae</taxon>
        <taxon>Peloderinae</taxon>
        <taxon>Caenorhabditis</taxon>
    </lineage>
</organism>
<feature type="region of interest" description="Disordered" evidence="1">
    <location>
        <begin position="335"/>
        <end position="359"/>
    </location>
</feature>
<dbReference type="OrthoDB" id="5811052at2759"/>
<keyword evidence="4" id="KW-1185">Reference proteome</keyword>
<feature type="region of interest" description="Disordered" evidence="1">
    <location>
        <begin position="104"/>
        <end position="123"/>
    </location>
</feature>
<dbReference type="AlphaFoldDB" id="A0A8S1HCM9"/>
<dbReference type="EMBL" id="CAJGYM010000025">
    <property type="protein sequence ID" value="CAD6192028.1"/>
    <property type="molecule type" value="Genomic_DNA"/>
</dbReference>
<dbReference type="CDD" id="cd00060">
    <property type="entry name" value="FHA"/>
    <property type="match status" value="1"/>
</dbReference>
<dbReference type="PROSITE" id="PS50006">
    <property type="entry name" value="FHA_DOMAIN"/>
    <property type="match status" value="1"/>
</dbReference>
<feature type="compositionally biased region" description="Polar residues" evidence="1">
    <location>
        <begin position="205"/>
        <end position="218"/>
    </location>
</feature>
<evidence type="ECO:0000259" key="2">
    <source>
        <dbReference type="PROSITE" id="PS50006"/>
    </source>
</evidence>
<dbReference type="Proteomes" id="UP000835052">
    <property type="component" value="Unassembled WGS sequence"/>
</dbReference>
<proteinExistence type="predicted"/>
<dbReference type="Gene3D" id="2.60.200.20">
    <property type="match status" value="1"/>
</dbReference>
<evidence type="ECO:0000313" key="4">
    <source>
        <dbReference type="Proteomes" id="UP000835052"/>
    </source>
</evidence>
<feature type="region of interest" description="Disordered" evidence="1">
    <location>
        <begin position="167"/>
        <end position="284"/>
    </location>
</feature>
<feature type="compositionally biased region" description="Basic and acidic residues" evidence="1">
    <location>
        <begin position="168"/>
        <end position="185"/>
    </location>
</feature>
<comment type="caution">
    <text evidence="3">The sequence shown here is derived from an EMBL/GenBank/DDBJ whole genome shotgun (WGS) entry which is preliminary data.</text>
</comment>
<evidence type="ECO:0000313" key="3">
    <source>
        <dbReference type="EMBL" id="CAD6192028.1"/>
    </source>
</evidence>
<feature type="domain" description="FHA" evidence="2">
    <location>
        <begin position="26"/>
        <end position="77"/>
    </location>
</feature>
<dbReference type="SUPFAM" id="SSF49879">
    <property type="entry name" value="SMAD/FHA domain"/>
    <property type="match status" value="1"/>
</dbReference>
<feature type="compositionally biased region" description="Low complexity" evidence="1">
    <location>
        <begin position="274"/>
        <end position="284"/>
    </location>
</feature>
<feature type="region of interest" description="Disordered" evidence="1">
    <location>
        <begin position="129"/>
        <end position="148"/>
    </location>
</feature>
<dbReference type="InterPro" id="IPR008984">
    <property type="entry name" value="SMAD_FHA_dom_sf"/>
</dbReference>
<reference evidence="3" key="1">
    <citation type="submission" date="2020-10" db="EMBL/GenBank/DDBJ databases">
        <authorList>
            <person name="Kikuchi T."/>
        </authorList>
    </citation>
    <scope>NUCLEOTIDE SEQUENCE</scope>
    <source>
        <strain evidence="3">NKZ352</strain>
    </source>
</reference>
<evidence type="ECO:0000256" key="1">
    <source>
        <dbReference type="SAM" id="MobiDB-lite"/>
    </source>
</evidence>
<dbReference type="Pfam" id="PF00498">
    <property type="entry name" value="FHA"/>
    <property type="match status" value="1"/>
</dbReference>
<dbReference type="InterPro" id="IPR000253">
    <property type="entry name" value="FHA_dom"/>
</dbReference>
<gene>
    <name evidence="3" type="ORF">CAUJ_LOCUS7947</name>
</gene>
<name>A0A8S1HCM9_9PELO</name>
<feature type="compositionally biased region" description="Polar residues" evidence="1">
    <location>
        <begin position="228"/>
        <end position="238"/>
    </location>
</feature>